<feature type="domain" description="VOC" evidence="1">
    <location>
        <begin position="114"/>
        <end position="229"/>
    </location>
</feature>
<name>A0A2D0NGM8_FLAN2</name>
<evidence type="ECO:0000259" key="1">
    <source>
        <dbReference type="PROSITE" id="PS51819"/>
    </source>
</evidence>
<dbReference type="PROSITE" id="PS51819">
    <property type="entry name" value="VOC"/>
    <property type="match status" value="1"/>
</dbReference>
<gene>
    <name evidence="2" type="ORF">CRP01_05975</name>
</gene>
<reference evidence="2 3" key="1">
    <citation type="submission" date="2017-10" db="EMBL/GenBank/DDBJ databases">
        <title>The draft genome sequence of Lewinella nigricans NBRC 102662.</title>
        <authorList>
            <person name="Wang K."/>
        </authorList>
    </citation>
    <scope>NUCLEOTIDE SEQUENCE [LARGE SCALE GENOMIC DNA]</scope>
    <source>
        <strain evidence="2 3">NBRC 102662</strain>
    </source>
</reference>
<sequence length="229" mass="25714">MPTLLHTPTPDLAQSLDFYQRLQFQRIPHPEKHYVSDGKCLIYINPDRFARAGLQLHGDHWQDLIPALEKLTAVPTTDSGYLLGTPSGTRVYLNKGELDLEMDLAAIPPSHLGNFAGLSLETTDMERSARLWEALGFKLFMGSVEQGWVGFQNEDEFTVSLMQPNSCPHLFFNPSLTYFNGKNNPAVIEKVRAAGITITEEITHFNKNGEVDNIIIRDPGGYGFFLFND</sequence>
<dbReference type="Proteomes" id="UP000223913">
    <property type="component" value="Unassembled WGS sequence"/>
</dbReference>
<dbReference type="CDD" id="cd06587">
    <property type="entry name" value="VOC"/>
    <property type="match status" value="1"/>
</dbReference>
<organism evidence="2 3">
    <name type="scientific">Flavilitoribacter nigricans (strain ATCC 23147 / DSM 23189 / NBRC 102662 / NCIMB 1420 / SS-2)</name>
    <name type="common">Lewinella nigricans</name>
    <dbReference type="NCBI Taxonomy" id="1122177"/>
    <lineage>
        <taxon>Bacteria</taxon>
        <taxon>Pseudomonadati</taxon>
        <taxon>Bacteroidota</taxon>
        <taxon>Saprospiria</taxon>
        <taxon>Saprospirales</taxon>
        <taxon>Lewinellaceae</taxon>
        <taxon>Flavilitoribacter</taxon>
    </lineage>
</organism>
<keyword evidence="3" id="KW-1185">Reference proteome</keyword>
<protein>
    <recommendedName>
        <fullName evidence="1">VOC domain-containing protein</fullName>
    </recommendedName>
</protein>
<dbReference type="Gene3D" id="3.10.180.10">
    <property type="entry name" value="2,3-Dihydroxybiphenyl 1,2-Dioxygenase, domain 1"/>
    <property type="match status" value="1"/>
</dbReference>
<evidence type="ECO:0000313" key="3">
    <source>
        <dbReference type="Proteomes" id="UP000223913"/>
    </source>
</evidence>
<dbReference type="OrthoDB" id="1121203at2"/>
<dbReference type="EMBL" id="PDUD01000009">
    <property type="protein sequence ID" value="PHN07645.1"/>
    <property type="molecule type" value="Genomic_DNA"/>
</dbReference>
<dbReference type="SUPFAM" id="SSF54593">
    <property type="entry name" value="Glyoxalase/Bleomycin resistance protein/Dihydroxybiphenyl dioxygenase"/>
    <property type="match status" value="1"/>
</dbReference>
<accession>A0A2D0NGM8</accession>
<evidence type="ECO:0000313" key="2">
    <source>
        <dbReference type="EMBL" id="PHN07645.1"/>
    </source>
</evidence>
<dbReference type="AlphaFoldDB" id="A0A2D0NGM8"/>
<dbReference type="InterPro" id="IPR037523">
    <property type="entry name" value="VOC_core"/>
</dbReference>
<comment type="caution">
    <text evidence="2">The sequence shown here is derived from an EMBL/GenBank/DDBJ whole genome shotgun (WGS) entry which is preliminary data.</text>
</comment>
<dbReference type="InterPro" id="IPR029068">
    <property type="entry name" value="Glyas_Bleomycin-R_OHBP_Dase"/>
</dbReference>
<dbReference type="RefSeq" id="WP_099149093.1">
    <property type="nucleotide sequence ID" value="NZ_PDUD01000009.1"/>
</dbReference>
<proteinExistence type="predicted"/>